<dbReference type="PANTHER" id="PTHR43512">
    <property type="entry name" value="TRANSLATION FACTOR GUF1-RELATED"/>
    <property type="match status" value="1"/>
</dbReference>
<feature type="non-terminal residue" evidence="6">
    <location>
        <position position="286"/>
    </location>
</feature>
<evidence type="ECO:0000256" key="2">
    <source>
        <dbReference type="ARBA" id="ARBA00022741"/>
    </source>
</evidence>
<dbReference type="InterPro" id="IPR035647">
    <property type="entry name" value="EFG_III/V"/>
</dbReference>
<dbReference type="GO" id="GO:0043022">
    <property type="term" value="F:ribosome binding"/>
    <property type="evidence" value="ECO:0007669"/>
    <property type="project" value="TreeGrafter"/>
</dbReference>
<feature type="non-terminal residue" evidence="6">
    <location>
        <position position="1"/>
    </location>
</feature>
<reference evidence="6" key="1">
    <citation type="submission" date="2018-05" db="EMBL/GenBank/DDBJ databases">
        <authorList>
            <person name="Lanie J.A."/>
            <person name="Ng W.-L."/>
            <person name="Kazmierczak K.M."/>
            <person name="Andrzejewski T.M."/>
            <person name="Davidsen T.M."/>
            <person name="Wayne K.J."/>
            <person name="Tettelin H."/>
            <person name="Glass J.I."/>
            <person name="Rusch D."/>
            <person name="Podicherti R."/>
            <person name="Tsui H.-C.T."/>
            <person name="Winkler M.E."/>
        </authorList>
    </citation>
    <scope>NUCLEOTIDE SEQUENCE</scope>
</reference>
<evidence type="ECO:0000256" key="4">
    <source>
        <dbReference type="ARBA" id="ARBA00023134"/>
    </source>
</evidence>
<dbReference type="InterPro" id="IPR009000">
    <property type="entry name" value="Transl_B-barrel_sf"/>
</dbReference>
<dbReference type="InterPro" id="IPR027417">
    <property type="entry name" value="P-loop_NTPase"/>
</dbReference>
<gene>
    <name evidence="6" type="ORF">METZ01_LOCUS396964</name>
</gene>
<dbReference type="InterPro" id="IPR004161">
    <property type="entry name" value="EFTu-like_2"/>
</dbReference>
<organism evidence="6">
    <name type="scientific">marine metagenome</name>
    <dbReference type="NCBI Taxonomy" id="408172"/>
    <lineage>
        <taxon>unclassified sequences</taxon>
        <taxon>metagenomes</taxon>
        <taxon>ecological metagenomes</taxon>
    </lineage>
</organism>
<dbReference type="EMBL" id="UINC01150844">
    <property type="protein sequence ID" value="SVD44110.1"/>
    <property type="molecule type" value="Genomic_DNA"/>
</dbReference>
<dbReference type="GO" id="GO:0005525">
    <property type="term" value="F:GTP binding"/>
    <property type="evidence" value="ECO:0007669"/>
    <property type="project" value="UniProtKB-KW"/>
</dbReference>
<accession>A0A382VCC9</accession>
<evidence type="ECO:0000259" key="5">
    <source>
        <dbReference type="PROSITE" id="PS51722"/>
    </source>
</evidence>
<dbReference type="PROSITE" id="PS51722">
    <property type="entry name" value="G_TR_2"/>
    <property type="match status" value="1"/>
</dbReference>
<dbReference type="PRINTS" id="PR00315">
    <property type="entry name" value="ELONGATNFCT"/>
</dbReference>
<dbReference type="SUPFAM" id="SSF52540">
    <property type="entry name" value="P-loop containing nucleoside triphosphate hydrolases"/>
    <property type="match status" value="1"/>
</dbReference>
<evidence type="ECO:0000256" key="3">
    <source>
        <dbReference type="ARBA" id="ARBA00022801"/>
    </source>
</evidence>
<proteinExistence type="inferred from homology"/>
<dbReference type="NCBIfam" id="TIGR00231">
    <property type="entry name" value="small_GTP"/>
    <property type="match status" value="1"/>
</dbReference>
<protein>
    <recommendedName>
        <fullName evidence="5">Tr-type G domain-containing protein</fullName>
    </recommendedName>
</protein>
<dbReference type="InterPro" id="IPR005225">
    <property type="entry name" value="Small_GTP-bd"/>
</dbReference>
<dbReference type="Pfam" id="PF03144">
    <property type="entry name" value="GTP_EFTU_D2"/>
    <property type="match status" value="1"/>
</dbReference>
<dbReference type="CDD" id="cd03699">
    <property type="entry name" value="EF4_II"/>
    <property type="match status" value="1"/>
</dbReference>
<feature type="domain" description="Tr-type G" evidence="5">
    <location>
        <begin position="1"/>
        <end position="113"/>
    </location>
</feature>
<dbReference type="FunFam" id="3.30.70.870:FF:000004">
    <property type="entry name" value="Translation factor GUF1, mitochondrial"/>
    <property type="match status" value="1"/>
</dbReference>
<dbReference type="Gene3D" id="3.40.50.300">
    <property type="entry name" value="P-loop containing nucleotide triphosphate hydrolases"/>
    <property type="match status" value="1"/>
</dbReference>
<keyword evidence="2" id="KW-0547">Nucleotide-binding</keyword>
<keyword evidence="3" id="KW-0378">Hydrolase</keyword>
<dbReference type="SUPFAM" id="SSF50447">
    <property type="entry name" value="Translation proteins"/>
    <property type="match status" value="1"/>
</dbReference>
<name>A0A382VCC9_9ZZZZ</name>
<evidence type="ECO:0000256" key="1">
    <source>
        <dbReference type="ARBA" id="ARBA00005454"/>
    </source>
</evidence>
<dbReference type="InterPro" id="IPR006297">
    <property type="entry name" value="EF-4"/>
</dbReference>
<dbReference type="Gene3D" id="2.40.30.10">
    <property type="entry name" value="Translation factors"/>
    <property type="match status" value="1"/>
</dbReference>
<keyword evidence="4" id="KW-0342">GTP-binding</keyword>
<dbReference type="Pfam" id="PF00009">
    <property type="entry name" value="GTP_EFTU"/>
    <property type="match status" value="1"/>
</dbReference>
<dbReference type="PANTHER" id="PTHR43512:SF4">
    <property type="entry name" value="TRANSLATION FACTOR GUF1 HOMOLOG, CHLOROPLASTIC"/>
    <property type="match status" value="1"/>
</dbReference>
<dbReference type="InterPro" id="IPR000795">
    <property type="entry name" value="T_Tr_GTP-bd_dom"/>
</dbReference>
<dbReference type="SUPFAM" id="SSF54980">
    <property type="entry name" value="EF-G C-terminal domain-like"/>
    <property type="match status" value="1"/>
</dbReference>
<evidence type="ECO:0000313" key="6">
    <source>
        <dbReference type="EMBL" id="SVD44110.1"/>
    </source>
</evidence>
<dbReference type="GO" id="GO:0003924">
    <property type="term" value="F:GTPase activity"/>
    <property type="evidence" value="ECO:0007669"/>
    <property type="project" value="InterPro"/>
</dbReference>
<dbReference type="Gene3D" id="3.30.70.870">
    <property type="entry name" value="Elongation Factor G (Translational Gtpase), domain 3"/>
    <property type="match status" value="1"/>
</dbReference>
<dbReference type="AlphaFoldDB" id="A0A382VCC9"/>
<comment type="similarity">
    <text evidence="1">Belongs to the TRAFAC class translation factor GTPase superfamily. Classic translation factor GTPase family. LepA subfamily.</text>
</comment>
<dbReference type="GO" id="GO:0045727">
    <property type="term" value="P:positive regulation of translation"/>
    <property type="evidence" value="ECO:0007669"/>
    <property type="project" value="TreeGrafter"/>
</dbReference>
<dbReference type="CDD" id="cd16260">
    <property type="entry name" value="EF4_III"/>
    <property type="match status" value="1"/>
</dbReference>
<dbReference type="FunFam" id="2.40.30.10:FF:000015">
    <property type="entry name" value="Translation factor GUF1, mitochondrial"/>
    <property type="match status" value="1"/>
</dbReference>
<sequence>ELNLIDTPGHVDFSYEVSRSLSACEGALLVVDAAQGVEAQTVANVNLAQSQNLAIIPVINKIDLPHADVDGTKRQLEEILAIPADDAVLASAKEGIGTEDVLEAIVQRIPRPEKTGAVSLQALVFDSYFDSYRGVVTHIRVFNGDLRAGINVKMLHSNKTVEVKEVGSFNPRPYKRQQLAAGETGYLTASIKSPLDVKIGDTLTDPRNPSEPLPGFKEIKPMVFSGIYPINSADYERLKANLAKLQLNDSAFFYQAESSVALGFGFRCGFLGLLHLEIIQERLRRE</sequence>